<comment type="caution">
    <text evidence="1">The sequence shown here is derived from an EMBL/GenBank/DDBJ whole genome shotgun (WGS) entry which is preliminary data.</text>
</comment>
<sequence>MHSKFLNLENQPVSLYGGKTNAAVIDTERSIIPIGQDILYAAGNRAKTAFLPEGEKAASVACCANFYTALSKSGRVFRAESSNELSYEEVEELRGKEIIEVSGVDNHCFAVSNKLTKVASIEKYRIKEAYACYNHSLFLTEEGKVLACGGNRYGELLLDRCDDDEVIFTPVETIIESGASFCIAGYLVSAVFVGE</sequence>
<accession>A0ABR2L4H0</accession>
<dbReference type="Pfam" id="PF13540">
    <property type="entry name" value="RCC1_2"/>
    <property type="match status" value="1"/>
</dbReference>
<dbReference type="Proteomes" id="UP001470230">
    <property type="component" value="Unassembled WGS sequence"/>
</dbReference>
<protein>
    <submittedName>
        <fullName evidence="1">Uncharacterized protein</fullName>
    </submittedName>
</protein>
<reference evidence="1 2" key="1">
    <citation type="submission" date="2024-04" db="EMBL/GenBank/DDBJ databases">
        <title>Tritrichomonas musculus Genome.</title>
        <authorList>
            <person name="Alves-Ferreira E."/>
            <person name="Grigg M."/>
            <person name="Lorenzi H."/>
            <person name="Galac M."/>
        </authorList>
    </citation>
    <scope>NUCLEOTIDE SEQUENCE [LARGE SCALE GENOMIC DNA]</scope>
    <source>
        <strain evidence="1 2">EAF2021</strain>
    </source>
</reference>
<evidence type="ECO:0000313" key="1">
    <source>
        <dbReference type="EMBL" id="KAK8897921.1"/>
    </source>
</evidence>
<dbReference type="PANTHER" id="PTHR45982:SF1">
    <property type="entry name" value="REGULATOR OF CHROMOSOME CONDENSATION"/>
    <property type="match status" value="1"/>
</dbReference>
<name>A0ABR2L4H0_9EUKA</name>
<dbReference type="PANTHER" id="PTHR45982">
    <property type="entry name" value="REGULATOR OF CHROMOSOME CONDENSATION"/>
    <property type="match status" value="1"/>
</dbReference>
<dbReference type="InterPro" id="IPR051553">
    <property type="entry name" value="Ran_GTPase-activating"/>
</dbReference>
<gene>
    <name evidence="1" type="ORF">M9Y10_000153</name>
</gene>
<dbReference type="EMBL" id="JAPFFF010000001">
    <property type="protein sequence ID" value="KAK8897921.1"/>
    <property type="molecule type" value="Genomic_DNA"/>
</dbReference>
<dbReference type="Gene3D" id="2.130.10.30">
    <property type="entry name" value="Regulator of chromosome condensation 1/beta-lactamase-inhibitor protein II"/>
    <property type="match status" value="1"/>
</dbReference>
<proteinExistence type="predicted"/>
<dbReference type="SUPFAM" id="SSF50985">
    <property type="entry name" value="RCC1/BLIP-II"/>
    <property type="match status" value="1"/>
</dbReference>
<keyword evidence="2" id="KW-1185">Reference proteome</keyword>
<evidence type="ECO:0000313" key="2">
    <source>
        <dbReference type="Proteomes" id="UP001470230"/>
    </source>
</evidence>
<organism evidence="1 2">
    <name type="scientific">Tritrichomonas musculus</name>
    <dbReference type="NCBI Taxonomy" id="1915356"/>
    <lineage>
        <taxon>Eukaryota</taxon>
        <taxon>Metamonada</taxon>
        <taxon>Parabasalia</taxon>
        <taxon>Tritrichomonadida</taxon>
        <taxon>Tritrichomonadidae</taxon>
        <taxon>Tritrichomonas</taxon>
    </lineage>
</organism>
<dbReference type="InterPro" id="IPR009091">
    <property type="entry name" value="RCC1/BLIP-II"/>
</dbReference>